<gene>
    <name evidence="2" type="ORF">HHK36_016898</name>
</gene>
<keyword evidence="3" id="KW-1185">Reference proteome</keyword>
<dbReference type="EMBL" id="JABCRI010000011">
    <property type="protein sequence ID" value="KAF8397972.1"/>
    <property type="molecule type" value="Genomic_DNA"/>
</dbReference>
<dbReference type="AlphaFoldDB" id="A0A834Z6N2"/>
<feature type="chain" id="PRO_5032527532" evidence="1">
    <location>
        <begin position="24"/>
        <end position="645"/>
    </location>
</feature>
<comment type="caution">
    <text evidence="2">The sequence shown here is derived from an EMBL/GenBank/DDBJ whole genome shotgun (WGS) entry which is preliminary data.</text>
</comment>
<evidence type="ECO:0000313" key="3">
    <source>
        <dbReference type="Proteomes" id="UP000655225"/>
    </source>
</evidence>
<keyword evidence="1" id="KW-0732">Signal</keyword>
<dbReference type="GO" id="GO:0005634">
    <property type="term" value="C:nucleus"/>
    <property type="evidence" value="ECO:0007669"/>
    <property type="project" value="TreeGrafter"/>
</dbReference>
<sequence length="645" mass="70020">MVTISAVTMLIIVISAPIIVIRGGKSLSNVGGVYNIGRDNIKANTEFLKEEIFEEFRETDRVSLSAKRGSNSLSHLYGYLQAIDMLNMSGAMDPKIVQIEGKRISVQEVEARGGRFIKIVERSKKGFHNVAWILDEAVGCLLSTISECIQGERGYLFRKFRGRLGSLLGEKRANGRGEFFSLSVFQGNNKGDRIIIPRGYRDGGWRRFQEDVGGSSNINGAGETVRAVAEQEEEDVAAGVACGLGPFKAAAYALSVGPSSISPLSFQPLGPIIKGPGPSQSVHRAFGELGVDYIILDSVVGPPVDTEDPFGLDPIIKRSPFRWLRDPKDGVRSKEQKKGQDPVALGEKLGEQDPIRREEISPLLRKVQQILHRFRPPVIPQSREAVSCSLEGGEPRALRGCSPELDPLLGGSISREPIVASSVVVRGYKGPVASIDIGGQGDCCRLPPLEGRLWEADGVYVEDSKPDREKFECAGKGAVQILEAGKAASVLIHASTALLSEGGGGIDGRGSPQLGGIVYIPDGIYVTSLEWTINQFLVLLGQYAGSFVVVDESGRDKALESGCKVTCMVSQVLFESKFVHFRNLQNGLTKISKTTITDDSNGHLQRPTSQHEEGYWNLSDDDGVPPLEANLNRIRSVELHSVRCR</sequence>
<reference evidence="2 3" key="1">
    <citation type="submission" date="2020-04" db="EMBL/GenBank/DDBJ databases">
        <title>Plant Genome Project.</title>
        <authorList>
            <person name="Zhang R.-G."/>
        </authorList>
    </citation>
    <scope>NUCLEOTIDE SEQUENCE [LARGE SCALE GENOMIC DNA]</scope>
    <source>
        <strain evidence="2">YNK0</strain>
        <tissue evidence="2">Leaf</tissue>
    </source>
</reference>
<accession>A0A834Z6N2</accession>
<organism evidence="2 3">
    <name type="scientific">Tetracentron sinense</name>
    <name type="common">Spur-leaf</name>
    <dbReference type="NCBI Taxonomy" id="13715"/>
    <lineage>
        <taxon>Eukaryota</taxon>
        <taxon>Viridiplantae</taxon>
        <taxon>Streptophyta</taxon>
        <taxon>Embryophyta</taxon>
        <taxon>Tracheophyta</taxon>
        <taxon>Spermatophyta</taxon>
        <taxon>Magnoliopsida</taxon>
        <taxon>Trochodendrales</taxon>
        <taxon>Trochodendraceae</taxon>
        <taxon>Tetracentron</taxon>
    </lineage>
</organism>
<protein>
    <submittedName>
        <fullName evidence="2">Uncharacterized protein</fullName>
    </submittedName>
</protein>
<evidence type="ECO:0000256" key="1">
    <source>
        <dbReference type="SAM" id="SignalP"/>
    </source>
</evidence>
<proteinExistence type="predicted"/>
<dbReference type="InterPro" id="IPR039294">
    <property type="entry name" value="EIF1AD"/>
</dbReference>
<dbReference type="PANTHER" id="PTHR21641">
    <property type="entry name" value="TRANSLATION INITIATION FACTOR-RELATED"/>
    <property type="match status" value="1"/>
</dbReference>
<dbReference type="PANTHER" id="PTHR21641:SF0">
    <property type="entry name" value="RNA-BINDING PROTEIN EIF1AD-RELATED"/>
    <property type="match status" value="1"/>
</dbReference>
<dbReference type="OrthoDB" id="1738325at2759"/>
<feature type="signal peptide" evidence="1">
    <location>
        <begin position="1"/>
        <end position="23"/>
    </location>
</feature>
<name>A0A834Z6N2_TETSI</name>
<evidence type="ECO:0000313" key="2">
    <source>
        <dbReference type="EMBL" id="KAF8397972.1"/>
    </source>
</evidence>
<dbReference type="Proteomes" id="UP000655225">
    <property type="component" value="Unassembled WGS sequence"/>
</dbReference>